<gene>
    <name evidence="1" type="ORF">ERS852382_00156</name>
</gene>
<organism evidence="1 2">
    <name type="scientific">Bifidobacterium adolescentis</name>
    <dbReference type="NCBI Taxonomy" id="1680"/>
    <lineage>
        <taxon>Bacteria</taxon>
        <taxon>Bacillati</taxon>
        <taxon>Actinomycetota</taxon>
        <taxon>Actinomycetes</taxon>
        <taxon>Bifidobacteriales</taxon>
        <taxon>Bifidobacteriaceae</taxon>
        <taxon>Bifidobacterium</taxon>
    </lineage>
</organism>
<protein>
    <submittedName>
        <fullName evidence="1">Uncharacterized protein</fullName>
    </submittedName>
</protein>
<dbReference type="EMBL" id="CYYI01000001">
    <property type="protein sequence ID" value="CUN36572.1"/>
    <property type="molecule type" value="Genomic_DNA"/>
</dbReference>
<dbReference type="AlphaFoldDB" id="A0A173WAT3"/>
<accession>A0A173WAT3</accession>
<sequence>MRGEDHVVLVRKVGQELVAGLLRFDWEHVHRRAGQMAGIQMLLQRIQIRHETTGQVDEDGILLHMLELVFAEESRVRLASIHMKRDHIGLFQQFVERVATVGVAHGELLFNVIEQHAHAKRLGDDGKLGADVAVADDAERLASDLMGAGGGLIPHAVLHMMGVRGNAAHQADDVADHQLHHGTGIRIRRVEDGDAVLARVFEIHLVGANAEAADRGERRTRVDDLAGHTGLGTDAEQVDTFQRINQLVLAQGSLEALDLEVMVAQRLRRVGMDVFK</sequence>
<evidence type="ECO:0000313" key="1">
    <source>
        <dbReference type="EMBL" id="CUN36572.1"/>
    </source>
</evidence>
<name>A0A173WAT3_BIFAD</name>
<evidence type="ECO:0000313" key="2">
    <source>
        <dbReference type="Proteomes" id="UP000095647"/>
    </source>
</evidence>
<reference evidence="1 2" key="1">
    <citation type="submission" date="2015-09" db="EMBL/GenBank/DDBJ databases">
        <authorList>
            <consortium name="Pathogen Informatics"/>
        </authorList>
    </citation>
    <scope>NUCLEOTIDE SEQUENCE [LARGE SCALE GENOMIC DNA]</scope>
    <source>
        <strain evidence="1 2">2789STDY5608824</strain>
    </source>
</reference>
<dbReference type="Proteomes" id="UP000095647">
    <property type="component" value="Unassembled WGS sequence"/>
</dbReference>
<proteinExistence type="predicted"/>